<name>A0A9W7XQN5_9FUNG</name>
<keyword evidence="6 8" id="KW-1133">Transmembrane helix</keyword>
<protein>
    <recommendedName>
        <fullName evidence="8">Dolichyl-diphosphooligosaccharide--protein glycosyltransferase subunit WBP1</fullName>
        <shortName evidence="8">Oligosaccharyl transferase subunit WBP1</shortName>
    </recommendedName>
</protein>
<dbReference type="InterPro" id="IPR055459">
    <property type="entry name" value="OST48_MD"/>
</dbReference>
<feature type="domain" description="OST48 N-terminal" evidence="10">
    <location>
        <begin position="30"/>
        <end position="287"/>
    </location>
</feature>
<evidence type="ECO:0000256" key="2">
    <source>
        <dbReference type="ARBA" id="ARBA00004922"/>
    </source>
</evidence>
<evidence type="ECO:0000256" key="6">
    <source>
        <dbReference type="ARBA" id="ARBA00022989"/>
    </source>
</evidence>
<comment type="subunit">
    <text evidence="8">Component of the oligosaccharyltransferase (OST) complex.</text>
</comment>
<feature type="signal peptide" evidence="8">
    <location>
        <begin position="1"/>
        <end position="23"/>
    </location>
</feature>
<feature type="domain" description="OST48 middle" evidence="11">
    <location>
        <begin position="305"/>
        <end position="445"/>
    </location>
</feature>
<dbReference type="PANTHER" id="PTHR10830:SF0">
    <property type="entry name" value="DOLICHYL-DIPHOSPHOOLIGOSACCHARIDE--PROTEIN GLYCOSYLTRANSFERASE 48 KDA SUBUNIT"/>
    <property type="match status" value="1"/>
</dbReference>
<dbReference type="Proteomes" id="UP001145021">
    <property type="component" value="Unassembled WGS sequence"/>
</dbReference>
<keyword evidence="8" id="KW-0732">Signal</keyword>
<comment type="subcellular location">
    <subcellularLocation>
        <location evidence="8">Endoplasmic reticulum membrane</location>
        <topology evidence="8">Single-pass type I membrane protein</topology>
    </subcellularLocation>
    <subcellularLocation>
        <location evidence="1">Membrane</location>
        <topology evidence="1">Single-pass type I membrane protein</topology>
    </subcellularLocation>
</comment>
<feature type="chain" id="PRO_5041021322" description="Dolichyl-diphosphooligosaccharide--protein glycosyltransferase subunit WBP1" evidence="8">
    <location>
        <begin position="24"/>
        <end position="473"/>
    </location>
</feature>
<gene>
    <name evidence="12" type="primary">WBP1</name>
    <name evidence="12" type="ORF">LPJ64_001443</name>
</gene>
<keyword evidence="12" id="KW-0808">Transferase</keyword>
<evidence type="ECO:0000256" key="5">
    <source>
        <dbReference type="ARBA" id="ARBA00022824"/>
    </source>
</evidence>
<evidence type="ECO:0000313" key="12">
    <source>
        <dbReference type="EMBL" id="KAJ1647183.1"/>
    </source>
</evidence>
<dbReference type="Pfam" id="PF23358">
    <property type="entry name" value="OST48_MD"/>
    <property type="match status" value="1"/>
</dbReference>
<reference evidence="12" key="1">
    <citation type="submission" date="2022-07" db="EMBL/GenBank/DDBJ databases">
        <title>Phylogenomic reconstructions and comparative analyses of Kickxellomycotina fungi.</title>
        <authorList>
            <person name="Reynolds N.K."/>
            <person name="Stajich J.E."/>
            <person name="Barry K."/>
            <person name="Grigoriev I.V."/>
            <person name="Crous P."/>
            <person name="Smith M.E."/>
        </authorList>
    </citation>
    <scope>NUCLEOTIDE SEQUENCE</scope>
    <source>
        <strain evidence="12">NBRC 105413</strain>
    </source>
</reference>
<dbReference type="PANTHER" id="PTHR10830">
    <property type="entry name" value="DOLICHYL-DIPHOSPHOOLIGOSACCHARIDE--PROTEIN GLYCOSYLTRANSFERASE 48 KDA SUBUNIT"/>
    <property type="match status" value="1"/>
</dbReference>
<keyword evidence="4 8" id="KW-0812">Transmembrane</keyword>
<evidence type="ECO:0000259" key="10">
    <source>
        <dbReference type="Pfam" id="PF03345"/>
    </source>
</evidence>
<dbReference type="EMBL" id="JANBOH010000037">
    <property type="protein sequence ID" value="KAJ1647183.1"/>
    <property type="molecule type" value="Genomic_DNA"/>
</dbReference>
<dbReference type="AlphaFoldDB" id="A0A9W7XQN5"/>
<sequence>MNLLALLGTLLLLSSVWIGTVEAKSSVGDRVLVLVPKLESAKHYSRFLDSLKTRGFDLSLSAASNTSVSLQIDGERLFDHAILLAPAAKKMGGGLTPQDFVRFVNDGGNLLVAVSSELSDFHRKLGKQFGIDFEPRGSWAIDHSEFAEQNNQTDHRLIAATNLAKVPAVLSPEILTGGSGTNASLPVFYKGIAHRYQAKNPLLIPLLVGSTTTYSGKTEVDKDGNIRSAAVDDMPLSGKSVGLVSVFQTRNNARVAFSGSTALFSDPLFKRTESGNAPFVESISKWVFQEKSVLRESNHRHYLLSTGEQPDHYLITNDMVYEIDLSVYNNDKWHPYKADDVQFEAIMLDPYIRVTLNRTQTSDSSATAATYHGHIRLPDRYGTFTFRVNYKRTGYSNVDVQDTVAIWPLRHDGYPRFLTAAYPYYTGSLVMVLGFLALSAVWLWNAEPAALKESKDMQKPRDDEKKKTKSKSK</sequence>
<dbReference type="Pfam" id="PF03345">
    <property type="entry name" value="OST48_N"/>
    <property type="match status" value="1"/>
</dbReference>
<feature type="transmembrane region" description="Helical" evidence="8">
    <location>
        <begin position="424"/>
        <end position="445"/>
    </location>
</feature>
<dbReference type="GO" id="GO:0018279">
    <property type="term" value="P:protein N-linked glycosylation via asparagine"/>
    <property type="evidence" value="ECO:0007669"/>
    <property type="project" value="UniProtKB-UniRule"/>
</dbReference>
<evidence type="ECO:0000256" key="3">
    <source>
        <dbReference type="ARBA" id="ARBA00008743"/>
    </source>
</evidence>
<comment type="caution">
    <text evidence="12">The sequence shown here is derived from an EMBL/GenBank/DDBJ whole genome shotgun (WGS) entry which is preliminary data.</text>
</comment>
<evidence type="ECO:0000259" key="11">
    <source>
        <dbReference type="Pfam" id="PF23358"/>
    </source>
</evidence>
<proteinExistence type="inferred from homology"/>
<keyword evidence="7 8" id="KW-0472">Membrane</keyword>
<dbReference type="InterPro" id="IPR005013">
    <property type="entry name" value="DDOST_48_kDa_subunit"/>
</dbReference>
<evidence type="ECO:0000256" key="4">
    <source>
        <dbReference type="ARBA" id="ARBA00022692"/>
    </source>
</evidence>
<evidence type="ECO:0000313" key="13">
    <source>
        <dbReference type="Proteomes" id="UP001145021"/>
    </source>
</evidence>
<organism evidence="12 13">
    <name type="scientific">Coemansia asiatica</name>
    <dbReference type="NCBI Taxonomy" id="1052880"/>
    <lineage>
        <taxon>Eukaryota</taxon>
        <taxon>Fungi</taxon>
        <taxon>Fungi incertae sedis</taxon>
        <taxon>Zoopagomycota</taxon>
        <taxon>Kickxellomycotina</taxon>
        <taxon>Kickxellomycetes</taxon>
        <taxon>Kickxellales</taxon>
        <taxon>Kickxellaceae</taxon>
        <taxon>Coemansia</taxon>
    </lineage>
</organism>
<comment type="similarity">
    <text evidence="3 8">Belongs to the DDOST 48 kDa subunit family.</text>
</comment>
<keyword evidence="5 8" id="KW-0256">Endoplasmic reticulum</keyword>
<comment type="pathway">
    <text evidence="2 8">Protein modification; protein glycosylation.</text>
</comment>
<dbReference type="GO" id="GO:0008250">
    <property type="term" value="C:oligosaccharyltransferase complex"/>
    <property type="evidence" value="ECO:0007669"/>
    <property type="project" value="TreeGrafter"/>
</dbReference>
<dbReference type="GO" id="GO:0016740">
    <property type="term" value="F:transferase activity"/>
    <property type="evidence" value="ECO:0007669"/>
    <property type="project" value="UniProtKB-KW"/>
</dbReference>
<dbReference type="InterPro" id="IPR055457">
    <property type="entry name" value="OST48_N"/>
</dbReference>
<comment type="function">
    <text evidence="8">Subunit of the oligosaccharyl transferase (OST) complex that catalyzes the initial transfer of a defined glycan (Glc(3)Man(9)GlcNAc(2) in eukaryotes) from the lipid carrier dolichol-pyrophosphate to an asparagine residue within an Asn-X-Ser/Thr consensus motif in nascent polypeptide chains, the first step in protein N-glycosylation. N-glycosylation occurs cotranslationally and the complex associates with the Sec61 complex at the channel-forming translocon complex that mediates protein translocation across the endoplasmic reticulum (ER).</text>
</comment>
<feature type="compositionally biased region" description="Basic and acidic residues" evidence="9">
    <location>
        <begin position="452"/>
        <end position="466"/>
    </location>
</feature>
<feature type="region of interest" description="Disordered" evidence="9">
    <location>
        <begin position="452"/>
        <end position="473"/>
    </location>
</feature>
<evidence type="ECO:0000256" key="8">
    <source>
        <dbReference type="RuleBase" id="RU361142"/>
    </source>
</evidence>
<evidence type="ECO:0000256" key="7">
    <source>
        <dbReference type="ARBA" id="ARBA00023136"/>
    </source>
</evidence>
<evidence type="ECO:0000256" key="1">
    <source>
        <dbReference type="ARBA" id="ARBA00004479"/>
    </source>
</evidence>
<accession>A0A9W7XQN5</accession>
<keyword evidence="13" id="KW-1185">Reference proteome</keyword>
<evidence type="ECO:0000256" key="9">
    <source>
        <dbReference type="SAM" id="MobiDB-lite"/>
    </source>
</evidence>